<dbReference type="Gene3D" id="3.40.50.1820">
    <property type="entry name" value="alpha/beta hydrolase"/>
    <property type="match status" value="1"/>
</dbReference>
<dbReference type="InterPro" id="IPR029058">
    <property type="entry name" value="AB_hydrolase_fold"/>
</dbReference>
<reference evidence="2 3" key="1">
    <citation type="submission" date="2019-10" db="EMBL/GenBank/DDBJ databases">
        <title>Dictyobacter vulcani sp. nov., within the class Ktedonobacteria, isolated from soil of volcanic Mt. Zao.</title>
        <authorList>
            <person name="Zheng Y."/>
            <person name="Wang C.M."/>
            <person name="Sakai Y."/>
            <person name="Abe K."/>
            <person name="Yokota A."/>
            <person name="Yabe S."/>
        </authorList>
    </citation>
    <scope>NUCLEOTIDE SEQUENCE [LARGE SCALE GENOMIC DNA]</scope>
    <source>
        <strain evidence="2 3">W12</strain>
    </source>
</reference>
<dbReference type="InterPro" id="IPR050471">
    <property type="entry name" value="AB_hydrolase"/>
</dbReference>
<dbReference type="Pfam" id="PF12697">
    <property type="entry name" value="Abhydrolase_6"/>
    <property type="match status" value="1"/>
</dbReference>
<feature type="domain" description="AB hydrolase-1" evidence="1">
    <location>
        <begin position="23"/>
        <end position="250"/>
    </location>
</feature>
<dbReference type="AlphaFoldDB" id="A0A5J4KRL0"/>
<keyword evidence="2" id="KW-0378">Hydrolase</keyword>
<dbReference type="Proteomes" id="UP000326912">
    <property type="component" value="Unassembled WGS sequence"/>
</dbReference>
<evidence type="ECO:0000259" key="1">
    <source>
        <dbReference type="Pfam" id="PF12697"/>
    </source>
</evidence>
<dbReference type="PANTHER" id="PTHR43433">
    <property type="entry name" value="HYDROLASE, ALPHA/BETA FOLD FAMILY PROTEIN"/>
    <property type="match status" value="1"/>
</dbReference>
<name>A0A5J4KRL0_9CHLR</name>
<evidence type="ECO:0000313" key="3">
    <source>
        <dbReference type="Proteomes" id="UP000326912"/>
    </source>
</evidence>
<sequence length="263" mass="28197">MRTVISKDGTPIAFDQSGQGPALILVAGALCARLSWSGPELAKLLAPYFTVYNYDRRGRGDSGDTRPYAVMREIEDIEVLIDEAGGAAYLYGHSSGAALALEAAVTLGEKVKKLAMYEAPYNDASEAKLAWRAYIQHLTALLAADRRGDAVALFMALVGTPTDQIEAMRHTPAWPPLEAIAPTLAYDHTAILGNDGAVPIERAAQVRVPTLVMSGGASYPFMYETARTLSKTIPHAQLRTLEGQGHALADDILAPVLRAFFLG</sequence>
<comment type="caution">
    <text evidence="2">The sequence shown here is derived from an EMBL/GenBank/DDBJ whole genome shotgun (WGS) entry which is preliminary data.</text>
</comment>
<organism evidence="2 3">
    <name type="scientific">Dictyobacter vulcani</name>
    <dbReference type="NCBI Taxonomy" id="2607529"/>
    <lineage>
        <taxon>Bacteria</taxon>
        <taxon>Bacillati</taxon>
        <taxon>Chloroflexota</taxon>
        <taxon>Ktedonobacteria</taxon>
        <taxon>Ktedonobacterales</taxon>
        <taxon>Dictyobacteraceae</taxon>
        <taxon>Dictyobacter</taxon>
    </lineage>
</organism>
<dbReference type="PANTHER" id="PTHR43433:SF5">
    <property type="entry name" value="AB HYDROLASE-1 DOMAIN-CONTAINING PROTEIN"/>
    <property type="match status" value="1"/>
</dbReference>
<protein>
    <submittedName>
        <fullName evidence="2">Alpha/beta hydrolase</fullName>
    </submittedName>
</protein>
<dbReference type="GO" id="GO:0016787">
    <property type="term" value="F:hydrolase activity"/>
    <property type="evidence" value="ECO:0007669"/>
    <property type="project" value="UniProtKB-KW"/>
</dbReference>
<keyword evidence="3" id="KW-1185">Reference proteome</keyword>
<dbReference type="RefSeq" id="WP_151756835.1">
    <property type="nucleotide sequence ID" value="NZ_BKZW01000001.1"/>
</dbReference>
<evidence type="ECO:0000313" key="2">
    <source>
        <dbReference type="EMBL" id="GER89007.1"/>
    </source>
</evidence>
<accession>A0A5J4KRL0</accession>
<gene>
    <name evidence="2" type="ORF">KDW_31690</name>
</gene>
<dbReference type="InterPro" id="IPR000073">
    <property type="entry name" value="AB_hydrolase_1"/>
</dbReference>
<dbReference type="EMBL" id="BKZW01000001">
    <property type="protein sequence ID" value="GER89007.1"/>
    <property type="molecule type" value="Genomic_DNA"/>
</dbReference>
<dbReference type="SUPFAM" id="SSF53474">
    <property type="entry name" value="alpha/beta-Hydrolases"/>
    <property type="match status" value="1"/>
</dbReference>
<proteinExistence type="predicted"/>